<dbReference type="InterPro" id="IPR013806">
    <property type="entry name" value="Kringle-like"/>
</dbReference>
<dbReference type="GO" id="GO:0005615">
    <property type="term" value="C:extracellular space"/>
    <property type="evidence" value="ECO:0007669"/>
    <property type="project" value="TreeGrafter"/>
</dbReference>
<keyword evidence="11" id="KW-0325">Glycoprotein</keyword>
<dbReference type="Pfam" id="PF00008">
    <property type="entry name" value="EGF"/>
    <property type="match status" value="2"/>
</dbReference>
<name>A0A3Q3WLC1_MOLML</name>
<protein>
    <recommendedName>
        <fullName evidence="13">trypsin</fullName>
        <ecNumber evidence="13">3.4.21.4</ecNumber>
    </recommendedName>
</protein>
<evidence type="ECO:0000256" key="15">
    <source>
        <dbReference type="PROSITE-ProRule" id="PRU00076"/>
    </source>
</evidence>
<dbReference type="GO" id="GO:0005509">
    <property type="term" value="F:calcium ion binding"/>
    <property type="evidence" value="ECO:0007669"/>
    <property type="project" value="InterPro"/>
</dbReference>
<keyword evidence="22" id="KW-1185">Reference proteome</keyword>
<evidence type="ECO:0000259" key="18">
    <source>
        <dbReference type="PROSITE" id="PS50026"/>
    </source>
</evidence>
<feature type="disulfide bond" evidence="15">
    <location>
        <begin position="106"/>
        <end position="115"/>
    </location>
</feature>
<dbReference type="CDD" id="cd00190">
    <property type="entry name" value="Tryp_SPc"/>
    <property type="match status" value="1"/>
</dbReference>
<dbReference type="PROSITE" id="PS50240">
    <property type="entry name" value="TRYPSIN_DOM"/>
    <property type="match status" value="1"/>
</dbReference>
<evidence type="ECO:0000256" key="13">
    <source>
        <dbReference type="ARBA" id="ARBA00038868"/>
    </source>
</evidence>
<keyword evidence="4 16" id="KW-0420">Kringle</keyword>
<evidence type="ECO:0000259" key="19">
    <source>
        <dbReference type="PROSITE" id="PS50070"/>
    </source>
</evidence>
<dbReference type="InterPro" id="IPR050127">
    <property type="entry name" value="Serine_Proteases_S1"/>
</dbReference>
<evidence type="ECO:0000256" key="12">
    <source>
        <dbReference type="ARBA" id="ARBA00036320"/>
    </source>
</evidence>
<dbReference type="SUPFAM" id="SSF57196">
    <property type="entry name" value="EGF/Laminin"/>
    <property type="match status" value="1"/>
</dbReference>
<feature type="domain" description="Kringle" evidence="19">
    <location>
        <begin position="158"/>
        <end position="231"/>
    </location>
</feature>
<dbReference type="PROSITE" id="PS50026">
    <property type="entry name" value="EGF_3"/>
    <property type="match status" value="3"/>
</dbReference>
<dbReference type="GO" id="GO:0006508">
    <property type="term" value="P:proteolysis"/>
    <property type="evidence" value="ECO:0007669"/>
    <property type="project" value="UniProtKB-KW"/>
</dbReference>
<feature type="disulfide bond" evidence="15">
    <location>
        <begin position="143"/>
        <end position="152"/>
    </location>
</feature>
<dbReference type="Gene3D" id="2.40.20.10">
    <property type="entry name" value="Plasminogen Kringle 4"/>
    <property type="match status" value="1"/>
</dbReference>
<dbReference type="PROSITE" id="PS50070">
    <property type="entry name" value="KRINGLE_2"/>
    <property type="match status" value="1"/>
</dbReference>
<comment type="catalytic activity">
    <reaction evidence="12">
        <text>Preferential cleavage: Arg-|-Xaa, Lys-|-Xaa.</text>
        <dbReference type="EC" id="3.4.21.4"/>
    </reaction>
</comment>
<dbReference type="PIRSF" id="PIRSF001143">
    <property type="entry name" value="Factor_X"/>
    <property type="match status" value="1"/>
</dbReference>
<dbReference type="Proteomes" id="UP000261620">
    <property type="component" value="Unplaced"/>
</dbReference>
<evidence type="ECO:0000256" key="4">
    <source>
        <dbReference type="ARBA" id="ARBA00022572"/>
    </source>
</evidence>
<dbReference type="PANTHER" id="PTHR24264:SF40">
    <property type="entry name" value="HYALURONAN-BINDING PROTEIN 2"/>
    <property type="match status" value="1"/>
</dbReference>
<accession>A0A3Q3WLC1</accession>
<keyword evidence="2" id="KW-0964">Secreted</keyword>
<dbReference type="PROSITE" id="PS00134">
    <property type="entry name" value="TRYPSIN_HIS"/>
    <property type="match status" value="1"/>
</dbReference>
<keyword evidence="6" id="KW-0732">Signal</keyword>
<evidence type="ECO:0000256" key="17">
    <source>
        <dbReference type="RuleBase" id="RU363034"/>
    </source>
</evidence>
<keyword evidence="10 15" id="KW-1015">Disulfide bond</keyword>
<dbReference type="InterPro" id="IPR018114">
    <property type="entry name" value="TRYPSIN_HIS"/>
</dbReference>
<evidence type="ECO:0000256" key="2">
    <source>
        <dbReference type="ARBA" id="ARBA00022525"/>
    </source>
</evidence>
<dbReference type="PANTHER" id="PTHR24264">
    <property type="entry name" value="TRYPSIN-RELATED"/>
    <property type="match status" value="1"/>
</dbReference>
<reference evidence="21" key="2">
    <citation type="submission" date="2025-09" db="UniProtKB">
        <authorList>
            <consortium name="Ensembl"/>
        </authorList>
    </citation>
    <scope>IDENTIFICATION</scope>
</reference>
<dbReference type="InterPro" id="IPR043504">
    <property type="entry name" value="Peptidase_S1_PA_chymotrypsin"/>
</dbReference>
<dbReference type="CDD" id="cd00054">
    <property type="entry name" value="EGF_CA"/>
    <property type="match status" value="2"/>
</dbReference>
<organism evidence="21 22">
    <name type="scientific">Mola mola</name>
    <name type="common">Ocean sunfish</name>
    <name type="synonym">Tetraodon mola</name>
    <dbReference type="NCBI Taxonomy" id="94237"/>
    <lineage>
        <taxon>Eukaryota</taxon>
        <taxon>Metazoa</taxon>
        <taxon>Chordata</taxon>
        <taxon>Craniata</taxon>
        <taxon>Vertebrata</taxon>
        <taxon>Euteleostomi</taxon>
        <taxon>Actinopterygii</taxon>
        <taxon>Neopterygii</taxon>
        <taxon>Teleostei</taxon>
        <taxon>Neoteleostei</taxon>
        <taxon>Acanthomorphata</taxon>
        <taxon>Eupercaria</taxon>
        <taxon>Tetraodontiformes</taxon>
        <taxon>Molidae</taxon>
        <taxon>Mola</taxon>
    </lineage>
</organism>
<feature type="domain" description="EGF-like" evidence="18">
    <location>
        <begin position="78"/>
        <end position="116"/>
    </location>
</feature>
<evidence type="ECO:0000256" key="11">
    <source>
        <dbReference type="ARBA" id="ARBA00023180"/>
    </source>
</evidence>
<feature type="active site" description="Charge relay system" evidence="14">
    <location>
        <position position="450"/>
    </location>
</feature>
<feature type="active site" description="Charge relay system" evidence="14">
    <location>
        <position position="352"/>
    </location>
</feature>
<dbReference type="GO" id="GO:0007596">
    <property type="term" value="P:blood coagulation"/>
    <property type="evidence" value="ECO:0007669"/>
    <property type="project" value="InterPro"/>
</dbReference>
<dbReference type="SMART" id="SM00181">
    <property type="entry name" value="EGF"/>
    <property type="match status" value="3"/>
</dbReference>
<dbReference type="InterPro" id="IPR000001">
    <property type="entry name" value="Kringle"/>
</dbReference>
<comment type="subcellular location">
    <subcellularLocation>
        <location evidence="1">Secreted</location>
        <location evidence="1">Extracellular space</location>
    </subcellularLocation>
</comment>
<evidence type="ECO:0000256" key="14">
    <source>
        <dbReference type="PIRSR" id="PIRSR001143-1"/>
    </source>
</evidence>
<evidence type="ECO:0000256" key="3">
    <source>
        <dbReference type="ARBA" id="ARBA00022536"/>
    </source>
</evidence>
<feature type="domain" description="EGF-like" evidence="18">
    <location>
        <begin position="117"/>
        <end position="153"/>
    </location>
</feature>
<feature type="domain" description="Peptidase S1" evidence="20">
    <location>
        <begin position="257"/>
        <end position="498"/>
    </location>
</feature>
<keyword evidence="8 17" id="KW-0378">Hydrolase</keyword>
<comment type="caution">
    <text evidence="15">Lacks conserved residue(s) required for the propagation of feature annotation.</text>
</comment>
<dbReference type="PROSITE" id="PS00022">
    <property type="entry name" value="EGF_1"/>
    <property type="match status" value="3"/>
</dbReference>
<evidence type="ECO:0000256" key="10">
    <source>
        <dbReference type="ARBA" id="ARBA00023157"/>
    </source>
</evidence>
<dbReference type="PROSITE" id="PS01186">
    <property type="entry name" value="EGF_2"/>
    <property type="match status" value="3"/>
</dbReference>
<dbReference type="FunFam" id="2.40.10.10:FF:000003">
    <property type="entry name" value="Transmembrane serine protease 3"/>
    <property type="match status" value="1"/>
</dbReference>
<evidence type="ECO:0000256" key="16">
    <source>
        <dbReference type="PROSITE-ProRule" id="PRU00121"/>
    </source>
</evidence>
<dbReference type="InterPro" id="IPR012224">
    <property type="entry name" value="Pept_S1A_FX"/>
</dbReference>
<keyword evidence="5 17" id="KW-0645">Protease</keyword>
<dbReference type="SUPFAM" id="SSF50494">
    <property type="entry name" value="Trypsin-like serine proteases"/>
    <property type="match status" value="1"/>
</dbReference>
<evidence type="ECO:0000256" key="9">
    <source>
        <dbReference type="ARBA" id="ARBA00022825"/>
    </source>
</evidence>
<dbReference type="Pfam" id="PF00089">
    <property type="entry name" value="Trypsin"/>
    <property type="match status" value="1"/>
</dbReference>
<dbReference type="InterPro" id="IPR009003">
    <property type="entry name" value="Peptidase_S1_PA"/>
</dbReference>
<dbReference type="EC" id="3.4.21.4" evidence="13"/>
<feature type="active site" description="Charge relay system" evidence="14">
    <location>
        <position position="304"/>
    </location>
</feature>
<reference evidence="21" key="1">
    <citation type="submission" date="2025-08" db="UniProtKB">
        <authorList>
            <consortium name="Ensembl"/>
        </authorList>
    </citation>
    <scope>IDENTIFICATION</scope>
</reference>
<evidence type="ECO:0000256" key="8">
    <source>
        <dbReference type="ARBA" id="ARBA00022801"/>
    </source>
</evidence>
<keyword evidence="3 15" id="KW-0245">EGF-like domain</keyword>
<dbReference type="SMART" id="SM00130">
    <property type="entry name" value="KR"/>
    <property type="match status" value="1"/>
</dbReference>
<dbReference type="InterPro" id="IPR001881">
    <property type="entry name" value="EGF-like_Ca-bd_dom"/>
</dbReference>
<dbReference type="Gene3D" id="2.10.25.10">
    <property type="entry name" value="Laminin"/>
    <property type="match status" value="2"/>
</dbReference>
<evidence type="ECO:0000259" key="20">
    <source>
        <dbReference type="PROSITE" id="PS50240"/>
    </source>
</evidence>
<dbReference type="SUPFAM" id="SSF57440">
    <property type="entry name" value="Kringle-like"/>
    <property type="match status" value="1"/>
</dbReference>
<feature type="disulfide bond" evidence="15">
    <location>
        <begin position="87"/>
        <end position="104"/>
    </location>
</feature>
<feature type="disulfide bond" evidence="15">
    <location>
        <begin position="82"/>
        <end position="92"/>
    </location>
</feature>
<dbReference type="InterPro" id="IPR038178">
    <property type="entry name" value="Kringle_sf"/>
</dbReference>
<dbReference type="FunFam" id="2.10.25.10:FF:000100">
    <property type="entry name" value="neurogenic locus notch homolog protein 3"/>
    <property type="match status" value="1"/>
</dbReference>
<evidence type="ECO:0000256" key="1">
    <source>
        <dbReference type="ARBA" id="ARBA00004239"/>
    </source>
</evidence>
<dbReference type="PROSITE" id="PS00135">
    <property type="entry name" value="TRYPSIN_SER"/>
    <property type="match status" value="1"/>
</dbReference>
<evidence type="ECO:0000313" key="22">
    <source>
        <dbReference type="Proteomes" id="UP000261620"/>
    </source>
</evidence>
<proteinExistence type="predicted"/>
<evidence type="ECO:0000256" key="5">
    <source>
        <dbReference type="ARBA" id="ARBA00022670"/>
    </source>
</evidence>
<dbReference type="Pfam" id="PF00051">
    <property type="entry name" value="Kringle"/>
    <property type="match status" value="1"/>
</dbReference>
<evidence type="ECO:0000313" key="21">
    <source>
        <dbReference type="Ensembl" id="ENSMMOP00000018526.1"/>
    </source>
</evidence>
<dbReference type="STRING" id="94237.ENSMMOP00000018526"/>
<sequence length="498" mass="55417">TAQSIIEDVISVDIDYGDYTTDAPLTIFDLSDWLFELMEDNFCRPNPCYNGGSCRTKSTGGFTCSCADPYVGRRCQKVRNVCENAKCGYGDCVINLSKHPFYKCKCRPPFQGPNCKSSSPCVPNPCQNGGSCVKGNKRFHCRCPDGYTGKFCQTEPSDCYTGNGETYRGVVSVTDNGHDCLDWTSYFILYFILRYLLFSFYFRNPDGDRSPWCFYKLQRKLQWDYCKIKKCPEVTPVPGPAQFSQCGKSEPIRSYRIFGGSKTFPGAHPWQVAVLYRPKGQSGAFHLKCGGSLISSCWVLTAAHCIEAENEYQVVLGGVRLDKQEEMDQTIPVIQTIMHESYRETHEAVYNDVALLKLKVTDSPYCAKETRFVRTVCLPDQSFPAGKECVISGWGATETQAYSNHLLNARVLLISDKRCKAPQVYGSVLDNSMFCAGILQGGVDSCQGDSGGPLVCESDGTHYITGVVSWGINCGEKNKPGVYANVQAFTSWIKSRMN</sequence>
<dbReference type="OMA" id="QCGISQP"/>
<dbReference type="PRINTS" id="PR00722">
    <property type="entry name" value="CHYMOTRYPSIN"/>
</dbReference>
<feature type="disulfide bond" evidence="15">
    <location>
        <begin position="66"/>
        <end position="75"/>
    </location>
</feature>
<dbReference type="InterPro" id="IPR001314">
    <property type="entry name" value="Peptidase_S1A"/>
</dbReference>
<dbReference type="PRINTS" id="PR00018">
    <property type="entry name" value="KRINGLE"/>
</dbReference>
<dbReference type="SMART" id="SM00179">
    <property type="entry name" value="EGF_CA"/>
    <property type="match status" value="2"/>
</dbReference>
<dbReference type="InterPro" id="IPR000742">
    <property type="entry name" value="EGF"/>
</dbReference>
<dbReference type="AlphaFoldDB" id="A0A3Q3WLC1"/>
<dbReference type="Gene3D" id="2.40.10.10">
    <property type="entry name" value="Trypsin-like serine proteases"/>
    <property type="match status" value="1"/>
</dbReference>
<evidence type="ECO:0000256" key="7">
    <source>
        <dbReference type="ARBA" id="ARBA00022737"/>
    </source>
</evidence>
<evidence type="ECO:0000256" key="6">
    <source>
        <dbReference type="ARBA" id="ARBA00022729"/>
    </source>
</evidence>
<dbReference type="Ensembl" id="ENSMMOT00000018826.1">
    <property type="protein sequence ID" value="ENSMMOP00000018526.1"/>
    <property type="gene ID" value="ENSMMOG00000014026.1"/>
</dbReference>
<keyword evidence="9 17" id="KW-0720">Serine protease</keyword>
<dbReference type="InterPro" id="IPR001254">
    <property type="entry name" value="Trypsin_dom"/>
</dbReference>
<dbReference type="SMART" id="SM00020">
    <property type="entry name" value="Tryp_SPc"/>
    <property type="match status" value="1"/>
</dbReference>
<dbReference type="InterPro" id="IPR033116">
    <property type="entry name" value="TRYPSIN_SER"/>
</dbReference>
<feature type="domain" description="EGF-like" evidence="18">
    <location>
        <begin position="39"/>
        <end position="76"/>
    </location>
</feature>
<dbReference type="GO" id="GO:0004252">
    <property type="term" value="F:serine-type endopeptidase activity"/>
    <property type="evidence" value="ECO:0007669"/>
    <property type="project" value="UniProtKB-EC"/>
</dbReference>
<keyword evidence="7" id="KW-0677">Repeat</keyword>